<dbReference type="PROSITE" id="PS51755">
    <property type="entry name" value="OMPR_PHOB"/>
    <property type="match status" value="1"/>
</dbReference>
<reference evidence="5 6" key="1">
    <citation type="submission" date="2020-08" db="EMBL/GenBank/DDBJ databases">
        <title>Genomic Encyclopedia of Type Strains, Phase IV (KMG-IV): sequencing the most valuable type-strain genomes for metagenomic binning, comparative biology and taxonomic classification.</title>
        <authorList>
            <person name="Goeker M."/>
        </authorList>
    </citation>
    <scope>NUCLEOTIDE SEQUENCE [LARGE SCALE GENOMIC DNA]</scope>
    <source>
        <strain evidence="5 6">DSM 45615</strain>
    </source>
</reference>
<sequence length="1083" mass="116322">MLFGVLGPVVVHTDGGTPVHVPEAKVRTLLAVLLANRGRPVSAGRLAEHIWGDDPPDRPIPALHRKVWQLRRALEGAEPGARELVESRPPGYLLRPADRAIDACVFHDKVGRARETADPRARTRLLGEALTLWRGPAYADFAEDGFARAEIARLEEERLLALEDLAEARLEAGEHGQALGDLAELVARHPTRERLRAAHMRALYAMGRQSEALAGFHELRRHLREQLGVDPAPELVALHQEILEQRAGPPVRVAAGAAVPATNLPAPVTELIGRDDAVAAIGELVGKARLVTLTGSGGVGKTRLAVETARRLVGSYRDGVWMVELAGHRAAEAGAEFPPAEAVAAALNLRDDVAPAPVGRSALRRDGVERLVTALRGRQMLLLLDNCEHVVEQTAELVGEVLRGAPDVRVLATSREPLGHAGEVVWPVPPLDVPDAGAGAAPERVMTYAAARLFAQRAAAAVPGFTVDEGNAGDVATLCRRLDGVPLALELAATRVRAFGVRGVLARLDDRFRLLGWGRRGAPPRQRTLQAVIDWSWNLLDTAERALLSRLAVFGEGFTLEAAEAVCAGPDLPGEDVAGLVARLVDRSLVVAVHQESGNVRYRLLESVADYGLMRLREAGELADRRRLHALHYLELAEHAACRLRGPGQAHWARRLDEEATNLRLALDGAVRGGHAEVALRLADALAWHWFLRGRWGEALRSLGCVRAVADGAPPGLRARVAAWQSGVMVLSGIAGDPVAQCQDVLRRFETIDDPHGLARAQWFLGYALFGGGDQEASEDLVERALAGFRDRADTWGLAAALATRASQAIGRGDLAALGRHGEQSLAMFGELGDHWGRLYAMESLTVLAEVTGDYERARRLNEDSLGLAEELGLSVAVPGIISRMGRVAMLTGHHRQADELHRRARRAAVEQGDKPAELFADLGLALSARRQGRPEAAEHHLRPWIEWCRQVDWQPGLALICAELGFAAELRGDRQAAGRWHLKGLAAARRTGDPRAVALALEGLAGARALTGRHREAARLLGAAAGAREAAGAPLPPAERGDVDRVTATVRAAIGAAAFDEEFGRGRAEGADALPEVRPPGS</sequence>
<accession>A0A840PQ20</accession>
<evidence type="ECO:0000313" key="6">
    <source>
        <dbReference type="Proteomes" id="UP000578449"/>
    </source>
</evidence>
<dbReference type="PANTHER" id="PTHR47691">
    <property type="entry name" value="REGULATOR-RELATED"/>
    <property type="match status" value="1"/>
</dbReference>
<dbReference type="SMART" id="SM00862">
    <property type="entry name" value="Trans_reg_C"/>
    <property type="match status" value="1"/>
</dbReference>
<dbReference type="InterPro" id="IPR027417">
    <property type="entry name" value="P-loop_NTPase"/>
</dbReference>
<evidence type="ECO:0000259" key="4">
    <source>
        <dbReference type="PROSITE" id="PS51755"/>
    </source>
</evidence>
<dbReference type="AlphaFoldDB" id="A0A840PQ20"/>
<keyword evidence="2 3" id="KW-0238">DNA-binding</keyword>
<name>A0A840PQ20_9ACTN</name>
<organism evidence="5 6">
    <name type="scientific">Thermocatellispora tengchongensis</name>
    <dbReference type="NCBI Taxonomy" id="1073253"/>
    <lineage>
        <taxon>Bacteria</taxon>
        <taxon>Bacillati</taxon>
        <taxon>Actinomycetota</taxon>
        <taxon>Actinomycetes</taxon>
        <taxon>Streptosporangiales</taxon>
        <taxon>Streptosporangiaceae</taxon>
        <taxon>Thermocatellispora</taxon>
    </lineage>
</organism>
<comment type="caution">
    <text evidence="5">The sequence shown here is derived from an EMBL/GenBank/DDBJ whole genome shotgun (WGS) entry which is preliminary data.</text>
</comment>
<dbReference type="RefSeq" id="WP_185056971.1">
    <property type="nucleotide sequence ID" value="NZ_BAABIX010000054.1"/>
</dbReference>
<dbReference type="InterPro" id="IPR036388">
    <property type="entry name" value="WH-like_DNA-bd_sf"/>
</dbReference>
<dbReference type="SUPFAM" id="SSF48452">
    <property type="entry name" value="TPR-like"/>
    <property type="match status" value="3"/>
</dbReference>
<dbReference type="Gene3D" id="1.25.40.10">
    <property type="entry name" value="Tetratricopeptide repeat domain"/>
    <property type="match status" value="3"/>
</dbReference>
<dbReference type="Gene3D" id="3.40.50.300">
    <property type="entry name" value="P-loop containing nucleotide triphosphate hydrolases"/>
    <property type="match status" value="1"/>
</dbReference>
<feature type="DNA-binding region" description="OmpR/PhoB-type" evidence="3">
    <location>
        <begin position="1"/>
        <end position="96"/>
    </location>
</feature>
<dbReference type="Pfam" id="PF03704">
    <property type="entry name" value="BTAD"/>
    <property type="match status" value="1"/>
</dbReference>
<dbReference type="GO" id="GO:0006355">
    <property type="term" value="P:regulation of DNA-templated transcription"/>
    <property type="evidence" value="ECO:0007669"/>
    <property type="project" value="InterPro"/>
</dbReference>
<evidence type="ECO:0000313" key="5">
    <source>
        <dbReference type="EMBL" id="MBB5140173.1"/>
    </source>
</evidence>
<dbReference type="InterPro" id="IPR016032">
    <property type="entry name" value="Sig_transdc_resp-reg_C-effctor"/>
</dbReference>
<gene>
    <name evidence="5" type="ORF">HNP84_009940</name>
</gene>
<dbReference type="PANTHER" id="PTHR47691:SF3">
    <property type="entry name" value="HTH-TYPE TRANSCRIPTIONAL REGULATOR RV0890C-RELATED"/>
    <property type="match status" value="1"/>
</dbReference>
<protein>
    <submittedName>
        <fullName evidence="5">Putative ATPase</fullName>
    </submittedName>
</protein>
<dbReference type="InterPro" id="IPR058852">
    <property type="entry name" value="HTH_77"/>
</dbReference>
<evidence type="ECO:0000256" key="2">
    <source>
        <dbReference type="ARBA" id="ARBA00023125"/>
    </source>
</evidence>
<dbReference type="SMART" id="SM01043">
    <property type="entry name" value="BTAD"/>
    <property type="match status" value="1"/>
</dbReference>
<dbReference type="Pfam" id="PF00486">
    <property type="entry name" value="Trans_reg_C"/>
    <property type="match status" value="1"/>
</dbReference>
<dbReference type="PRINTS" id="PR00364">
    <property type="entry name" value="DISEASERSIST"/>
</dbReference>
<dbReference type="GO" id="GO:0000160">
    <property type="term" value="P:phosphorelay signal transduction system"/>
    <property type="evidence" value="ECO:0007669"/>
    <property type="project" value="InterPro"/>
</dbReference>
<evidence type="ECO:0000256" key="3">
    <source>
        <dbReference type="PROSITE-ProRule" id="PRU01091"/>
    </source>
</evidence>
<proteinExistence type="inferred from homology"/>
<dbReference type="CDD" id="cd15831">
    <property type="entry name" value="BTAD"/>
    <property type="match status" value="1"/>
</dbReference>
<comment type="similarity">
    <text evidence="1">Belongs to the AfsR/DnrI/RedD regulatory family.</text>
</comment>
<dbReference type="InterPro" id="IPR001867">
    <property type="entry name" value="OmpR/PhoB-type_DNA-bd"/>
</dbReference>
<dbReference type="SUPFAM" id="SSF52540">
    <property type="entry name" value="P-loop containing nucleoside triphosphate hydrolases"/>
    <property type="match status" value="1"/>
</dbReference>
<dbReference type="EMBL" id="JACHGN010000037">
    <property type="protein sequence ID" value="MBB5140173.1"/>
    <property type="molecule type" value="Genomic_DNA"/>
</dbReference>
<evidence type="ECO:0000256" key="1">
    <source>
        <dbReference type="ARBA" id="ARBA00005820"/>
    </source>
</evidence>
<dbReference type="InterPro" id="IPR011990">
    <property type="entry name" value="TPR-like_helical_dom_sf"/>
</dbReference>
<dbReference type="GO" id="GO:0003677">
    <property type="term" value="F:DNA binding"/>
    <property type="evidence" value="ECO:0007669"/>
    <property type="project" value="UniProtKB-UniRule"/>
</dbReference>
<dbReference type="InterPro" id="IPR005158">
    <property type="entry name" value="BTAD"/>
</dbReference>
<keyword evidence="6" id="KW-1185">Reference proteome</keyword>
<dbReference type="Gene3D" id="1.10.10.10">
    <property type="entry name" value="Winged helix-like DNA-binding domain superfamily/Winged helix DNA-binding domain"/>
    <property type="match status" value="1"/>
</dbReference>
<dbReference type="Proteomes" id="UP000578449">
    <property type="component" value="Unassembled WGS sequence"/>
</dbReference>
<dbReference type="SUPFAM" id="SSF46894">
    <property type="entry name" value="C-terminal effector domain of the bipartite response regulators"/>
    <property type="match status" value="1"/>
</dbReference>
<dbReference type="Pfam" id="PF25872">
    <property type="entry name" value="HTH_77"/>
    <property type="match status" value="1"/>
</dbReference>
<feature type="domain" description="OmpR/PhoB-type" evidence="4">
    <location>
        <begin position="1"/>
        <end position="96"/>
    </location>
</feature>